<dbReference type="Proteomes" id="UP000245059">
    <property type="component" value="Unassembled WGS sequence"/>
</dbReference>
<keyword evidence="4" id="KW-0227">DNA damage</keyword>
<feature type="transmembrane region" description="Helical" evidence="7">
    <location>
        <begin position="44"/>
        <end position="64"/>
    </location>
</feature>
<evidence type="ECO:0000313" key="11">
    <source>
        <dbReference type="Proteomes" id="UP000245059"/>
    </source>
</evidence>
<dbReference type="CDD" id="cd07896">
    <property type="entry name" value="Adenylation_kDNA_ligase_like"/>
    <property type="match status" value="1"/>
</dbReference>
<comment type="caution">
    <text evidence="10">The sequence shown here is derived from an EMBL/GenBank/DDBJ whole genome shotgun (WGS) entry which is preliminary data.</text>
</comment>
<evidence type="ECO:0000259" key="9">
    <source>
        <dbReference type="Pfam" id="PF14743"/>
    </source>
</evidence>
<keyword evidence="3" id="KW-0235">DNA replication</keyword>
<dbReference type="Gene3D" id="3.30.470.30">
    <property type="entry name" value="DNA ligase/mRNA capping enzyme"/>
    <property type="match status" value="1"/>
</dbReference>
<evidence type="ECO:0000256" key="1">
    <source>
        <dbReference type="ARBA" id="ARBA00001968"/>
    </source>
</evidence>
<keyword evidence="5" id="KW-0234">DNA repair</keyword>
<feature type="domain" description="ATP-dependent DNA ligase family profile" evidence="8">
    <location>
        <begin position="77"/>
        <end position="245"/>
    </location>
</feature>
<sequence>MKLVKSKQNLTVAHIPAFFQQIVGQILSLLRAKSSLWQRRRSRIHAPLFSLLFLSLFTLSVPAYSVPLQHGKSLTPKMLEHLLIQEYFVSEKLDGVRGYWNGKQLLSRQGYEIVAPEWFTANLGDLPLDGELWLGRETFQEISALIARADREDPLWRDVTFQIFDLPAEKGPFRDRVAKMAQYLPLLAKKNPHVMMIPQERIETKKALQQRLDEVITQGGEGLMLHHQDAFYQPYIRHDQLLKMKRVEEDCAMVIGYTEGKGKYRGMVGALRVKAVIEGETKYFKIGSGLKDRDRQSPPEIGHWIRYRHNGFTDRKIPRFARVVDISGESCEQLSQQEFEALEKAI</sequence>
<dbReference type="NCBIfam" id="NF006592">
    <property type="entry name" value="PRK09125.1"/>
    <property type="match status" value="1"/>
</dbReference>
<dbReference type="RefSeq" id="WP_109217777.1">
    <property type="nucleotide sequence ID" value="NZ_QEWW01000001.1"/>
</dbReference>
<dbReference type="Pfam" id="PF01068">
    <property type="entry name" value="DNA_ligase_A_M"/>
    <property type="match status" value="1"/>
</dbReference>
<protein>
    <submittedName>
        <fullName evidence="10">DNA ligase</fullName>
    </submittedName>
</protein>
<dbReference type="AlphaFoldDB" id="A0A2U2AT62"/>
<name>A0A2U2AT62_9GAMM</name>
<dbReference type="InterPro" id="IPR050326">
    <property type="entry name" value="NAD_dep_DNA_ligaseB"/>
</dbReference>
<dbReference type="SUPFAM" id="SSF50249">
    <property type="entry name" value="Nucleic acid-binding proteins"/>
    <property type="match status" value="1"/>
</dbReference>
<dbReference type="SUPFAM" id="SSF56091">
    <property type="entry name" value="DNA ligase/mRNA capping enzyme, catalytic domain"/>
    <property type="match status" value="1"/>
</dbReference>
<dbReference type="EMBL" id="QEWW01000001">
    <property type="protein sequence ID" value="PWD87919.1"/>
    <property type="molecule type" value="Genomic_DNA"/>
</dbReference>
<gene>
    <name evidence="10" type="ORF">DC077_01165</name>
</gene>
<dbReference type="GO" id="GO:0003910">
    <property type="term" value="F:DNA ligase (ATP) activity"/>
    <property type="evidence" value="ECO:0007669"/>
    <property type="project" value="UniProtKB-EC"/>
</dbReference>
<dbReference type="GO" id="GO:0006260">
    <property type="term" value="P:DNA replication"/>
    <property type="evidence" value="ECO:0007669"/>
    <property type="project" value="UniProtKB-KW"/>
</dbReference>
<dbReference type="GO" id="GO:0006281">
    <property type="term" value="P:DNA repair"/>
    <property type="evidence" value="ECO:0007669"/>
    <property type="project" value="UniProtKB-KW"/>
</dbReference>
<proteinExistence type="predicted"/>
<evidence type="ECO:0000256" key="2">
    <source>
        <dbReference type="ARBA" id="ARBA00022598"/>
    </source>
</evidence>
<dbReference type="PANTHER" id="PTHR47810">
    <property type="entry name" value="DNA LIGASE"/>
    <property type="match status" value="1"/>
</dbReference>
<dbReference type="PANTHER" id="PTHR47810:SF1">
    <property type="entry name" value="DNA LIGASE B"/>
    <property type="match status" value="1"/>
</dbReference>
<comment type="cofactor">
    <cofactor evidence="1">
        <name>a divalent metal cation</name>
        <dbReference type="ChEBI" id="CHEBI:60240"/>
    </cofactor>
</comment>
<feature type="domain" description="DNA ligase OB-like" evidence="9">
    <location>
        <begin position="259"/>
        <end position="325"/>
    </location>
</feature>
<evidence type="ECO:0000256" key="6">
    <source>
        <dbReference type="ARBA" id="ARBA00034003"/>
    </source>
</evidence>
<organism evidence="10 11">
    <name type="scientific">Ignatzschineria cameli</name>
    <dbReference type="NCBI Taxonomy" id="2182793"/>
    <lineage>
        <taxon>Bacteria</taxon>
        <taxon>Pseudomonadati</taxon>
        <taxon>Pseudomonadota</taxon>
        <taxon>Gammaproteobacteria</taxon>
        <taxon>Cardiobacteriales</taxon>
        <taxon>Ignatzschineriaceae</taxon>
        <taxon>Ignatzschineria</taxon>
    </lineage>
</organism>
<comment type="catalytic activity">
    <reaction evidence="6">
        <text>ATP + (deoxyribonucleotide)n-3'-hydroxyl + 5'-phospho-(deoxyribonucleotide)m = (deoxyribonucleotide)n+m + AMP + diphosphate.</text>
        <dbReference type="EC" id="6.5.1.1"/>
    </reaction>
</comment>
<accession>A0A2U2AT62</accession>
<dbReference type="CDD" id="cd08041">
    <property type="entry name" value="OBF_kDNA_ligase_like"/>
    <property type="match status" value="1"/>
</dbReference>
<dbReference type="Gene3D" id="2.40.50.140">
    <property type="entry name" value="Nucleic acid-binding proteins"/>
    <property type="match status" value="1"/>
</dbReference>
<dbReference type="InterPro" id="IPR012340">
    <property type="entry name" value="NA-bd_OB-fold"/>
</dbReference>
<evidence type="ECO:0000313" key="10">
    <source>
        <dbReference type="EMBL" id="PWD87919.1"/>
    </source>
</evidence>
<dbReference type="Pfam" id="PF14743">
    <property type="entry name" value="DNA_ligase_OB_2"/>
    <property type="match status" value="1"/>
</dbReference>
<dbReference type="InterPro" id="IPR029319">
    <property type="entry name" value="DNA_ligase_OB"/>
</dbReference>
<keyword evidence="7" id="KW-1133">Transmembrane helix</keyword>
<dbReference type="GO" id="GO:0005524">
    <property type="term" value="F:ATP binding"/>
    <property type="evidence" value="ECO:0007669"/>
    <property type="project" value="InterPro"/>
</dbReference>
<evidence type="ECO:0000256" key="5">
    <source>
        <dbReference type="ARBA" id="ARBA00023204"/>
    </source>
</evidence>
<evidence type="ECO:0000259" key="8">
    <source>
        <dbReference type="Pfam" id="PF01068"/>
    </source>
</evidence>
<evidence type="ECO:0000256" key="7">
    <source>
        <dbReference type="SAM" id="Phobius"/>
    </source>
</evidence>
<keyword evidence="2 10" id="KW-0436">Ligase</keyword>
<dbReference type="GO" id="GO:0006310">
    <property type="term" value="P:DNA recombination"/>
    <property type="evidence" value="ECO:0007669"/>
    <property type="project" value="InterPro"/>
</dbReference>
<reference evidence="11" key="1">
    <citation type="submission" date="2018-05" db="EMBL/GenBank/DDBJ databases">
        <title>Ignatzschineria dubaiensis sp. nov., isolated from necrotic foot tissues of dromedaries (Camelus dromedarius) and associated maggots in Dubai, United Arab Emirates.</title>
        <authorList>
            <person name="Tsang C.C."/>
            <person name="Tang J.Y.M."/>
            <person name="Fong J.Y.H."/>
            <person name="Kinne J."/>
            <person name="Lee H.H."/>
            <person name="Joseph M."/>
            <person name="Jose S."/>
            <person name="Schuster R.K."/>
            <person name="Tang Y."/>
            <person name="Sivakumar S."/>
            <person name="Chen J.H.K."/>
            <person name="Teng J.L.L."/>
            <person name="Lau S.K.P."/>
            <person name="Wernery U."/>
            <person name="Woo P.C.Y."/>
        </authorList>
    </citation>
    <scope>NUCLEOTIDE SEQUENCE [LARGE SCALE GENOMIC DNA]</scope>
    <source>
        <strain evidence="11">UAE-HKU57</strain>
    </source>
</reference>
<evidence type="ECO:0000256" key="3">
    <source>
        <dbReference type="ARBA" id="ARBA00022705"/>
    </source>
</evidence>
<dbReference type="Gene3D" id="3.30.1490.70">
    <property type="match status" value="1"/>
</dbReference>
<keyword evidence="7" id="KW-0472">Membrane</keyword>
<keyword evidence="7" id="KW-0812">Transmembrane</keyword>
<dbReference type="InterPro" id="IPR012310">
    <property type="entry name" value="DNA_ligase_ATP-dep_cent"/>
</dbReference>
<evidence type="ECO:0000256" key="4">
    <source>
        <dbReference type="ARBA" id="ARBA00022763"/>
    </source>
</evidence>